<comment type="similarity">
    <text evidence="1 4">Belongs to the pyrroline-5-carboxylate reductase family.</text>
</comment>
<dbReference type="PIRSF" id="PIRSF000193">
    <property type="entry name" value="Pyrrol-5-carb_rd"/>
    <property type="match status" value="1"/>
</dbReference>
<evidence type="ECO:0000256" key="5">
    <source>
        <dbReference type="PIRSR" id="PIRSR000193-1"/>
    </source>
</evidence>
<dbReference type="EMBL" id="NIPV01000026">
    <property type="protein sequence ID" value="OWJ76516.1"/>
    <property type="molecule type" value="Genomic_DNA"/>
</dbReference>
<keyword evidence="11" id="KW-1185">Reference proteome</keyword>
<dbReference type="SUPFAM" id="SSF51735">
    <property type="entry name" value="NAD(P)-binding Rossmann-fold domains"/>
    <property type="match status" value="1"/>
</dbReference>
<dbReference type="GO" id="GO:0005737">
    <property type="term" value="C:cytoplasm"/>
    <property type="evidence" value="ECO:0007669"/>
    <property type="project" value="UniProtKB-SubCell"/>
</dbReference>
<dbReference type="InterPro" id="IPR028939">
    <property type="entry name" value="P5C_Rdtase_cat_N"/>
</dbReference>
<comment type="catalytic activity">
    <reaction evidence="4">
        <text>L-proline + NADP(+) = (S)-1-pyrroline-5-carboxylate + NADPH + 2 H(+)</text>
        <dbReference type="Rhea" id="RHEA:14109"/>
        <dbReference type="ChEBI" id="CHEBI:15378"/>
        <dbReference type="ChEBI" id="CHEBI:17388"/>
        <dbReference type="ChEBI" id="CHEBI:57783"/>
        <dbReference type="ChEBI" id="CHEBI:58349"/>
        <dbReference type="ChEBI" id="CHEBI:60039"/>
        <dbReference type="EC" id="1.5.1.2"/>
    </reaction>
</comment>
<keyword evidence="2 4" id="KW-0521">NADP</keyword>
<comment type="caution">
    <text evidence="9">The sequence shown here is derived from an EMBL/GenBank/DDBJ whole genome shotgun (WGS) entry which is preliminary data.</text>
</comment>
<proteinExistence type="inferred from homology"/>
<gene>
    <name evidence="4" type="primary">proC</name>
    <name evidence="9" type="ORF">CDV52_20255</name>
    <name evidence="8" type="ORF">CDV53_08325</name>
</gene>
<reference evidence="10 11" key="1">
    <citation type="submission" date="2016-11" db="EMBL/GenBank/DDBJ databases">
        <title>Comparison of Traditional DNA-DNA Hybridization with In Silico Genomic Analysis.</title>
        <authorList>
            <person name="Nicholson A.C."/>
            <person name="Sammons S."/>
            <person name="Humrighouse B.W."/>
            <person name="Graziano J."/>
            <person name="Lasker B."/>
            <person name="Whitney A.M."/>
            <person name="Mcquiston J.R."/>
        </authorList>
    </citation>
    <scope>NUCLEOTIDE SEQUENCE [LARGE SCALE GENOMIC DNA]</scope>
    <source>
        <strain evidence="8 11">H1892</strain>
        <strain evidence="9 10">H2381</strain>
    </source>
</reference>
<comment type="catalytic activity">
    <reaction evidence="4">
        <text>L-proline + NAD(+) = (S)-1-pyrroline-5-carboxylate + NADH + 2 H(+)</text>
        <dbReference type="Rhea" id="RHEA:14105"/>
        <dbReference type="ChEBI" id="CHEBI:15378"/>
        <dbReference type="ChEBI" id="CHEBI:17388"/>
        <dbReference type="ChEBI" id="CHEBI:57540"/>
        <dbReference type="ChEBI" id="CHEBI:57945"/>
        <dbReference type="ChEBI" id="CHEBI:60039"/>
        <dbReference type="EC" id="1.5.1.2"/>
    </reaction>
</comment>
<evidence type="ECO:0000313" key="8">
    <source>
        <dbReference type="EMBL" id="OWJ76516.1"/>
    </source>
</evidence>
<name>A0A212AHI7_9RHOB</name>
<evidence type="ECO:0000259" key="7">
    <source>
        <dbReference type="Pfam" id="PF14748"/>
    </source>
</evidence>
<dbReference type="GO" id="GO:0055129">
    <property type="term" value="P:L-proline biosynthetic process"/>
    <property type="evidence" value="ECO:0007669"/>
    <property type="project" value="UniProtKB-UniRule"/>
</dbReference>
<dbReference type="EMBL" id="NIPX01000055">
    <property type="protein sequence ID" value="OWJ80961.1"/>
    <property type="molecule type" value="Genomic_DNA"/>
</dbReference>
<dbReference type="AlphaFoldDB" id="A0A212AHI7"/>
<evidence type="ECO:0000256" key="3">
    <source>
        <dbReference type="ARBA" id="ARBA00023002"/>
    </source>
</evidence>
<evidence type="ECO:0000256" key="1">
    <source>
        <dbReference type="ARBA" id="ARBA00005525"/>
    </source>
</evidence>
<comment type="function">
    <text evidence="4">Catalyzes the reduction of 1-pyrroline-5-carboxylate (PCA) to L-proline.</text>
</comment>
<dbReference type="Proteomes" id="UP000196640">
    <property type="component" value="Unassembled WGS sequence"/>
</dbReference>
<comment type="pathway">
    <text evidence="4">Amino-acid biosynthesis; L-proline biosynthesis; L-proline from L-glutamate 5-semialdehyde: step 1/1.</text>
</comment>
<evidence type="ECO:0000313" key="10">
    <source>
        <dbReference type="Proteomes" id="UP000196640"/>
    </source>
</evidence>
<dbReference type="Proteomes" id="UP000214673">
    <property type="component" value="Unassembled WGS sequence"/>
</dbReference>
<dbReference type="PANTHER" id="PTHR11645:SF0">
    <property type="entry name" value="PYRROLINE-5-CARBOXYLATE REDUCTASE 3"/>
    <property type="match status" value="1"/>
</dbReference>
<dbReference type="EC" id="1.5.1.2" evidence="4"/>
<feature type="binding site" evidence="5">
    <location>
        <begin position="67"/>
        <end position="70"/>
    </location>
    <ligand>
        <name>NADP(+)</name>
        <dbReference type="ChEBI" id="CHEBI:58349"/>
    </ligand>
</feature>
<evidence type="ECO:0000259" key="6">
    <source>
        <dbReference type="Pfam" id="PF03807"/>
    </source>
</evidence>
<evidence type="ECO:0000256" key="2">
    <source>
        <dbReference type="ARBA" id="ARBA00022857"/>
    </source>
</evidence>
<dbReference type="Pfam" id="PF03807">
    <property type="entry name" value="F420_oxidored"/>
    <property type="match status" value="1"/>
</dbReference>
<dbReference type="InterPro" id="IPR029036">
    <property type="entry name" value="P5CR_dimer"/>
</dbReference>
<dbReference type="InterPro" id="IPR036291">
    <property type="entry name" value="NAD(P)-bd_dom_sf"/>
</dbReference>
<dbReference type="Pfam" id="PF14748">
    <property type="entry name" value="P5CR_dimer"/>
    <property type="match status" value="1"/>
</dbReference>
<sequence length="264" mass="26993">MRIGLIGATGWIGGALGTRLLTSGIVSPYSLVAMNRSGDPGPYAPYAIGWVGDPLELAAQVDVVIVAVRPETWPGLRLQAPGKLLISLMAGVGSGELARSGARIVRAMPNAAVETGRSYSPFWAGAGVTMADRGVVHRILGAIGTFDELPEERQIDMITAVSGSGAAYPSLMMVAMVDVMKRHGIPDGIAWHAAEAAVCGGAALLAGQPQQAQNFLAAYRDYGGTTAAGLDAAARGGFSTALETALEAAAERARTMTMAGSGAV</sequence>
<organism evidence="9 10">
    <name type="scientific">Haematobacter missouriensis</name>
    <dbReference type="NCBI Taxonomy" id="366616"/>
    <lineage>
        <taxon>Bacteria</taxon>
        <taxon>Pseudomonadati</taxon>
        <taxon>Pseudomonadota</taxon>
        <taxon>Alphaproteobacteria</taxon>
        <taxon>Rhodobacterales</taxon>
        <taxon>Paracoccaceae</taxon>
        <taxon>Haematobacter</taxon>
    </lineage>
</organism>
<keyword evidence="4" id="KW-0028">Amino-acid biosynthesis</keyword>
<evidence type="ECO:0000313" key="9">
    <source>
        <dbReference type="EMBL" id="OWJ80961.1"/>
    </source>
</evidence>
<dbReference type="UniPathway" id="UPA00098">
    <property type="reaction ID" value="UER00361"/>
</dbReference>
<feature type="domain" description="Pyrroline-5-carboxylate reductase dimerisation" evidence="7">
    <location>
        <begin position="152"/>
        <end position="256"/>
    </location>
</feature>
<keyword evidence="3 4" id="KW-0560">Oxidoreductase</keyword>
<dbReference type="GO" id="GO:0004735">
    <property type="term" value="F:pyrroline-5-carboxylate reductase activity"/>
    <property type="evidence" value="ECO:0007669"/>
    <property type="project" value="UniProtKB-UniRule"/>
</dbReference>
<protein>
    <recommendedName>
        <fullName evidence="4">Pyrroline-5-carboxylate reductase</fullName>
        <shortName evidence="4">P5C reductase</shortName>
        <shortName evidence="4">P5CR</shortName>
        <ecNumber evidence="4">1.5.1.2</ecNumber>
    </recommendedName>
    <alternativeName>
        <fullName evidence="4">PCA reductase</fullName>
    </alternativeName>
</protein>
<dbReference type="PANTHER" id="PTHR11645">
    <property type="entry name" value="PYRROLINE-5-CARBOXYLATE REDUCTASE"/>
    <property type="match status" value="1"/>
</dbReference>
<dbReference type="Gene3D" id="3.40.50.720">
    <property type="entry name" value="NAD(P)-binding Rossmann-like Domain"/>
    <property type="match status" value="1"/>
</dbReference>
<dbReference type="STRING" id="366616.CG51_01560"/>
<feature type="domain" description="Pyrroline-5-carboxylate reductase catalytic N-terminal" evidence="6">
    <location>
        <begin position="2"/>
        <end position="91"/>
    </location>
</feature>
<keyword evidence="4" id="KW-0641">Proline biosynthesis</keyword>
<dbReference type="InterPro" id="IPR008927">
    <property type="entry name" value="6-PGluconate_DH-like_C_sf"/>
</dbReference>
<dbReference type="InterPro" id="IPR000304">
    <property type="entry name" value="Pyrroline-COOH_reductase"/>
</dbReference>
<dbReference type="Gene3D" id="1.10.3730.10">
    <property type="entry name" value="ProC C-terminal domain-like"/>
    <property type="match status" value="1"/>
</dbReference>
<keyword evidence="4" id="KW-0963">Cytoplasm</keyword>
<dbReference type="OrthoDB" id="8418678at2"/>
<accession>A0A212AHI7</accession>
<comment type="subcellular location">
    <subcellularLocation>
        <location evidence="4">Cytoplasm</location>
    </subcellularLocation>
</comment>
<dbReference type="SUPFAM" id="SSF48179">
    <property type="entry name" value="6-phosphogluconate dehydrogenase C-terminal domain-like"/>
    <property type="match status" value="1"/>
</dbReference>
<evidence type="ECO:0000256" key="4">
    <source>
        <dbReference type="HAMAP-Rule" id="MF_01925"/>
    </source>
</evidence>
<evidence type="ECO:0000313" key="11">
    <source>
        <dbReference type="Proteomes" id="UP000214673"/>
    </source>
</evidence>
<dbReference type="HAMAP" id="MF_01925">
    <property type="entry name" value="P5C_reductase"/>
    <property type="match status" value="1"/>
</dbReference>